<feature type="region of interest" description="Disordered" evidence="2">
    <location>
        <begin position="559"/>
        <end position="581"/>
    </location>
</feature>
<dbReference type="OrthoDB" id="185373at2759"/>
<dbReference type="InterPro" id="IPR002885">
    <property type="entry name" value="PPR_rpt"/>
</dbReference>
<dbReference type="EMBL" id="JACAZH010000011">
    <property type="protein sequence ID" value="KAF7355590.1"/>
    <property type="molecule type" value="Genomic_DNA"/>
</dbReference>
<dbReference type="Pfam" id="PF13041">
    <property type="entry name" value="PPR_2"/>
    <property type="match status" value="1"/>
</dbReference>
<sequence length="1197" mass="136068">MVEPAGSILFNTLLQGRSTLALNPASIYSASKAMPRTSRVLTPGFFNPQPRRVKGKERMSDPSCADVLSVYSAQCREWSCRMRISVYCSGRLDNEVVVEEETRKRSRGNVRRTRKTAFPLPRHPPGAISLQRGQARHASHTSDRPSPDSDPPSSSADSSGLHPPKESAAASDNPSFHSVDESADDLDLSSETPDVEPPLLDNISETHSPPTPESSSAVVLPSKTTGNEFREGDILYLQRLIAEPTIHLQPDKIWHAYETVEAHAITSSERLMMAEKLLIWAESRNQIDDLDELHKWGARIGRILYSIDPAATPALLFRSLTARTLALEGDLQEAFNIIRSEPPHYDEFDTYLRAYESILVSIWRHFDRISAVEFLILEWKTLGSYLLTETSRIHSASLDIASAAASLRKTAFAVASGISLPSLAVADKQEEWDVQQRQHLGDFLIEAFLRHKLPMEAVDILKEMRRQKVKPAWHIPLIMVRALARDNMYAEAHTLYASIEQEKTYDYLYTGLYLHAHEGQEKQALEYFDRISASGWTNSRTIMMLISSPKTRMGCQLIHPRSRTSPSGSWRMRNGGEDDSSGIDSWVQTMNRAGLKPDVYVFTTILKNFALRGDLESIARGLDRMRAQGHPPNVVTYTTVMTLLAHRKDPASTEAIYSRAIKDGIVPDSMMIATLMNAHIEAGSWKGVIRVFDFVQSSPHMRLTIGIYNLLLKAYVQIGAPFRTVSRIFNQLEPLRLRPDAYTFALLIQSACDSRKMKAASDIFTHMEKLAEQWGSSRHITAWTMTIIMAGFLRMGDHKRAMTVYEDMISRGLKPTAVTYGVIISAYGREGTEESFKLAEQFIESITTQDDRTWARPAHGRLSARDHLYLPLMQSFSRRQGKEDAERVYNKMLTDGGIPTLSLLSALLDTYIRTNDIDSARQLWPQLFETGVKYSTVPLFKDESDDQRGSKIHTFVLCQPLSRYMEGLSRAGRHDEIASVWKTFQTHGFSFSSDNWNQLALALLQAGDVERGFEVLERVLIPYHRQNNRLRRERDLHPSSPLSLDVPPTERMPLEKPLEGKAREAATRVSRFHRRAGPYLDDPDHAKDLAYQLHILHRISPMWNTWRPRHDVLGRLLGVVQRLRVGYPADAEERQRDELSLDPDEFHQQREDAFARLRGIYETYPEAAALVERFERKERRRMGRWFTGVYKWATTDR</sequence>
<dbReference type="PROSITE" id="PS51375">
    <property type="entry name" value="PPR"/>
    <property type="match status" value="3"/>
</dbReference>
<dbReference type="Proteomes" id="UP000623467">
    <property type="component" value="Unassembled WGS sequence"/>
</dbReference>
<dbReference type="NCBIfam" id="TIGR00756">
    <property type="entry name" value="PPR"/>
    <property type="match status" value="1"/>
</dbReference>
<dbReference type="AlphaFoldDB" id="A0A8H6Y791"/>
<dbReference type="Gene3D" id="1.25.40.10">
    <property type="entry name" value="Tetratricopeptide repeat domain"/>
    <property type="match status" value="4"/>
</dbReference>
<evidence type="ECO:0000313" key="3">
    <source>
        <dbReference type="EMBL" id="KAF7355590.1"/>
    </source>
</evidence>
<feature type="repeat" description="PPR" evidence="1">
    <location>
        <begin position="781"/>
        <end position="815"/>
    </location>
</feature>
<reference evidence="3" key="1">
    <citation type="submission" date="2020-05" db="EMBL/GenBank/DDBJ databases">
        <title>Mycena genomes resolve the evolution of fungal bioluminescence.</title>
        <authorList>
            <person name="Tsai I.J."/>
        </authorList>
    </citation>
    <scope>NUCLEOTIDE SEQUENCE</scope>
    <source>
        <strain evidence="3">160909Yilan</strain>
    </source>
</reference>
<dbReference type="GO" id="GO:0007005">
    <property type="term" value="P:mitochondrion organization"/>
    <property type="evidence" value="ECO:0007669"/>
    <property type="project" value="TreeGrafter"/>
</dbReference>
<feature type="repeat" description="PPR" evidence="1">
    <location>
        <begin position="598"/>
        <end position="632"/>
    </location>
</feature>
<comment type="caution">
    <text evidence="3">The sequence shown here is derived from an EMBL/GenBank/DDBJ whole genome shotgun (WGS) entry which is preliminary data.</text>
</comment>
<accession>A0A8H6Y791</accession>
<protein>
    <recommendedName>
        <fullName evidence="5">Pentatricopeptide repeat-containing protein</fullName>
    </recommendedName>
</protein>
<feature type="region of interest" description="Disordered" evidence="2">
    <location>
        <begin position="99"/>
        <end position="224"/>
    </location>
</feature>
<gene>
    <name evidence="3" type="ORF">MSAN_01476200</name>
</gene>
<dbReference type="PANTHER" id="PTHR47934">
    <property type="entry name" value="PENTATRICOPEPTIDE REPEAT-CONTAINING PROTEIN PET309, MITOCHONDRIAL"/>
    <property type="match status" value="1"/>
</dbReference>
<feature type="compositionally biased region" description="Low complexity" evidence="2">
    <location>
        <begin position="205"/>
        <end position="216"/>
    </location>
</feature>
<feature type="repeat" description="PPR" evidence="1">
    <location>
        <begin position="633"/>
        <end position="667"/>
    </location>
</feature>
<evidence type="ECO:0008006" key="5">
    <source>
        <dbReference type="Google" id="ProtNLM"/>
    </source>
</evidence>
<organism evidence="3 4">
    <name type="scientific">Mycena sanguinolenta</name>
    <dbReference type="NCBI Taxonomy" id="230812"/>
    <lineage>
        <taxon>Eukaryota</taxon>
        <taxon>Fungi</taxon>
        <taxon>Dikarya</taxon>
        <taxon>Basidiomycota</taxon>
        <taxon>Agaricomycotina</taxon>
        <taxon>Agaricomycetes</taxon>
        <taxon>Agaricomycetidae</taxon>
        <taxon>Agaricales</taxon>
        <taxon>Marasmiineae</taxon>
        <taxon>Mycenaceae</taxon>
        <taxon>Mycena</taxon>
    </lineage>
</organism>
<dbReference type="InterPro" id="IPR051114">
    <property type="entry name" value="Mito_RNA_Proc_CCM1"/>
</dbReference>
<evidence type="ECO:0000256" key="2">
    <source>
        <dbReference type="SAM" id="MobiDB-lite"/>
    </source>
</evidence>
<dbReference type="GO" id="GO:0005739">
    <property type="term" value="C:mitochondrion"/>
    <property type="evidence" value="ECO:0007669"/>
    <property type="project" value="TreeGrafter"/>
</dbReference>
<dbReference type="GO" id="GO:0003729">
    <property type="term" value="F:mRNA binding"/>
    <property type="evidence" value="ECO:0007669"/>
    <property type="project" value="TreeGrafter"/>
</dbReference>
<evidence type="ECO:0000256" key="1">
    <source>
        <dbReference type="PROSITE-ProRule" id="PRU00708"/>
    </source>
</evidence>
<dbReference type="Pfam" id="PF01535">
    <property type="entry name" value="PPR"/>
    <property type="match status" value="1"/>
</dbReference>
<feature type="compositionally biased region" description="Basic residues" evidence="2">
    <location>
        <begin position="104"/>
        <end position="115"/>
    </location>
</feature>
<dbReference type="InterPro" id="IPR011990">
    <property type="entry name" value="TPR-like_helical_dom_sf"/>
</dbReference>
<feature type="region of interest" description="Disordered" evidence="2">
    <location>
        <begin position="1031"/>
        <end position="1053"/>
    </location>
</feature>
<name>A0A8H6Y791_9AGAR</name>
<dbReference type="Pfam" id="PF13812">
    <property type="entry name" value="PPR_3"/>
    <property type="match status" value="1"/>
</dbReference>
<dbReference type="GO" id="GO:0006396">
    <property type="term" value="P:RNA processing"/>
    <property type="evidence" value="ECO:0007669"/>
    <property type="project" value="TreeGrafter"/>
</dbReference>
<evidence type="ECO:0000313" key="4">
    <source>
        <dbReference type="Proteomes" id="UP000623467"/>
    </source>
</evidence>
<keyword evidence="4" id="KW-1185">Reference proteome</keyword>
<dbReference type="PANTHER" id="PTHR47934:SF6">
    <property type="entry name" value="MITOCHONDRIAL GROUP I INTRON SPLICING FACTOR CCM1-RELATED"/>
    <property type="match status" value="1"/>
</dbReference>
<proteinExistence type="predicted"/>